<comment type="caution">
    <text evidence="2">The sequence shown here is derived from an EMBL/GenBank/DDBJ whole genome shotgun (WGS) entry which is preliminary data.</text>
</comment>
<dbReference type="AlphaFoldDB" id="A0AAV7T2H7"/>
<gene>
    <name evidence="2" type="ORF">NDU88_002322</name>
</gene>
<evidence type="ECO:0000256" key="1">
    <source>
        <dbReference type="SAM" id="MobiDB-lite"/>
    </source>
</evidence>
<proteinExistence type="predicted"/>
<dbReference type="EMBL" id="JANPWB010000007">
    <property type="protein sequence ID" value="KAJ1170445.1"/>
    <property type="molecule type" value="Genomic_DNA"/>
</dbReference>
<evidence type="ECO:0000313" key="2">
    <source>
        <dbReference type="EMBL" id="KAJ1170445.1"/>
    </source>
</evidence>
<protein>
    <submittedName>
        <fullName evidence="2">Uncharacterized protein</fullName>
    </submittedName>
</protein>
<keyword evidence="3" id="KW-1185">Reference proteome</keyword>
<dbReference type="Proteomes" id="UP001066276">
    <property type="component" value="Chromosome 4_1"/>
</dbReference>
<reference evidence="2" key="1">
    <citation type="journal article" date="2022" name="bioRxiv">
        <title>Sequencing and chromosome-scale assembly of the giantPleurodeles waltlgenome.</title>
        <authorList>
            <person name="Brown T."/>
            <person name="Elewa A."/>
            <person name="Iarovenko S."/>
            <person name="Subramanian E."/>
            <person name="Araus A.J."/>
            <person name="Petzold A."/>
            <person name="Susuki M."/>
            <person name="Suzuki K.-i.T."/>
            <person name="Hayashi T."/>
            <person name="Toyoda A."/>
            <person name="Oliveira C."/>
            <person name="Osipova E."/>
            <person name="Leigh N.D."/>
            <person name="Simon A."/>
            <person name="Yun M.H."/>
        </authorList>
    </citation>
    <scope>NUCLEOTIDE SEQUENCE</scope>
    <source>
        <strain evidence="2">20211129_DDA</strain>
        <tissue evidence="2">Liver</tissue>
    </source>
</reference>
<accession>A0AAV7T2H7</accession>
<feature type="compositionally biased region" description="Polar residues" evidence="1">
    <location>
        <begin position="57"/>
        <end position="67"/>
    </location>
</feature>
<feature type="region of interest" description="Disordered" evidence="1">
    <location>
        <begin position="36"/>
        <end position="71"/>
    </location>
</feature>
<name>A0AAV7T2H7_PLEWA</name>
<feature type="region of interest" description="Disordered" evidence="1">
    <location>
        <begin position="86"/>
        <end position="107"/>
    </location>
</feature>
<organism evidence="2 3">
    <name type="scientific">Pleurodeles waltl</name>
    <name type="common">Iberian ribbed newt</name>
    <dbReference type="NCBI Taxonomy" id="8319"/>
    <lineage>
        <taxon>Eukaryota</taxon>
        <taxon>Metazoa</taxon>
        <taxon>Chordata</taxon>
        <taxon>Craniata</taxon>
        <taxon>Vertebrata</taxon>
        <taxon>Euteleostomi</taxon>
        <taxon>Amphibia</taxon>
        <taxon>Batrachia</taxon>
        <taxon>Caudata</taxon>
        <taxon>Salamandroidea</taxon>
        <taxon>Salamandridae</taxon>
        <taxon>Pleurodelinae</taxon>
        <taxon>Pleurodeles</taxon>
    </lineage>
</organism>
<sequence length="107" mass="11772">MKVLSGGKSHFFDHPEEVWRWLEIWDKAGMGCSVRPTRGAARTSGVNDTDWRKRGESQTQISAQGTSGADGRVEIQQEGTMAVVVPEMTDESTDPSDVRMESVSVDT</sequence>
<evidence type="ECO:0000313" key="3">
    <source>
        <dbReference type="Proteomes" id="UP001066276"/>
    </source>
</evidence>